<evidence type="ECO:0000313" key="1">
    <source>
        <dbReference type="EMBL" id="MBU2714126.1"/>
    </source>
</evidence>
<accession>A0ABS5ZJ62</accession>
<name>A0ABS5ZJ62_9GAMM</name>
<sequence length="265" mass="28759">YIHADHLNTPRRATNTEGNTSWAWYRDAYGIGDINQDVDGDGKKTFIALRFPGQYYDPESELFYNYHRYYDQSLGRYVTSDPIGLQGGLNTFGYALGDPVRYSDSKGLDIAVINNGPTDGNPIGHSAIAITGHGVYSYGNSTPLGSSTSDYLKREAPRRNTVVTVIPATAEQDKAALNYLKQYPDNTLPDWRVGLITGENCATRTSGALSAAGLAEGKTISPFNVISMGGAAARVTGGKHYIVPKTPIESSPVIPTELNQFEPKQ</sequence>
<dbReference type="InterPro" id="IPR050708">
    <property type="entry name" value="T6SS_VgrG/RHS"/>
</dbReference>
<dbReference type="RefSeq" id="WP_304956767.1">
    <property type="nucleotide sequence ID" value="NZ_JAGSOY010000157.1"/>
</dbReference>
<dbReference type="EMBL" id="JAGSOY010000157">
    <property type="protein sequence ID" value="MBU2714126.1"/>
    <property type="molecule type" value="Genomic_DNA"/>
</dbReference>
<proteinExistence type="predicted"/>
<protein>
    <recommendedName>
        <fullName evidence="3">RHS repeat-associated core domain-containing protein</fullName>
    </recommendedName>
</protein>
<dbReference type="PANTHER" id="PTHR32305:SF15">
    <property type="entry name" value="PROTEIN RHSA-RELATED"/>
    <property type="match status" value="1"/>
</dbReference>
<dbReference type="InterPro" id="IPR022385">
    <property type="entry name" value="Rhs_assc_core"/>
</dbReference>
<comment type="caution">
    <text evidence="1">The sequence shown here is derived from an EMBL/GenBank/DDBJ whole genome shotgun (WGS) entry which is preliminary data.</text>
</comment>
<dbReference type="Proteomes" id="UP000690515">
    <property type="component" value="Unassembled WGS sequence"/>
</dbReference>
<gene>
    <name evidence="1" type="ORF">KCG35_24035</name>
</gene>
<organism evidence="1 2">
    <name type="scientific">Zooshikella harenae</name>
    <dbReference type="NCBI Taxonomy" id="2827238"/>
    <lineage>
        <taxon>Bacteria</taxon>
        <taxon>Pseudomonadati</taxon>
        <taxon>Pseudomonadota</taxon>
        <taxon>Gammaproteobacteria</taxon>
        <taxon>Oceanospirillales</taxon>
        <taxon>Zooshikellaceae</taxon>
        <taxon>Zooshikella</taxon>
    </lineage>
</organism>
<dbReference type="PANTHER" id="PTHR32305">
    <property type="match status" value="1"/>
</dbReference>
<evidence type="ECO:0008006" key="3">
    <source>
        <dbReference type="Google" id="ProtNLM"/>
    </source>
</evidence>
<feature type="non-terminal residue" evidence="1">
    <location>
        <position position="1"/>
    </location>
</feature>
<evidence type="ECO:0000313" key="2">
    <source>
        <dbReference type="Proteomes" id="UP000690515"/>
    </source>
</evidence>
<keyword evidence="2" id="KW-1185">Reference proteome</keyword>
<reference evidence="1 2" key="1">
    <citation type="submission" date="2021-04" db="EMBL/GenBank/DDBJ databases">
        <authorList>
            <person name="Pira H."/>
            <person name="Risdian C."/>
            <person name="Wink J."/>
        </authorList>
    </citation>
    <scope>NUCLEOTIDE SEQUENCE [LARGE SCALE GENOMIC DNA]</scope>
    <source>
        <strain evidence="1 2">WH53</strain>
    </source>
</reference>
<dbReference type="NCBIfam" id="TIGR03696">
    <property type="entry name" value="Rhs_assc_core"/>
    <property type="match status" value="1"/>
</dbReference>